<evidence type="ECO:0000313" key="5">
    <source>
        <dbReference type="Proteomes" id="UP000193218"/>
    </source>
</evidence>
<evidence type="ECO:0000256" key="1">
    <source>
        <dbReference type="ARBA" id="ARBA00022723"/>
    </source>
</evidence>
<organism evidence="4 5">
    <name type="scientific">Kockovaella imperatae</name>
    <dbReference type="NCBI Taxonomy" id="4999"/>
    <lineage>
        <taxon>Eukaryota</taxon>
        <taxon>Fungi</taxon>
        <taxon>Dikarya</taxon>
        <taxon>Basidiomycota</taxon>
        <taxon>Agaricomycotina</taxon>
        <taxon>Tremellomycetes</taxon>
        <taxon>Tremellales</taxon>
        <taxon>Cuniculitremaceae</taxon>
        <taxon>Kockovaella</taxon>
    </lineage>
</organism>
<dbReference type="InterPro" id="IPR036671">
    <property type="entry name" value="DPH_MB_sf"/>
</dbReference>
<name>A0A1Y1UDE0_9TREE</name>
<evidence type="ECO:0000313" key="4">
    <source>
        <dbReference type="EMBL" id="ORX35095.1"/>
    </source>
</evidence>
<reference evidence="4 5" key="1">
    <citation type="submission" date="2017-03" db="EMBL/GenBank/DDBJ databases">
        <title>Widespread Adenine N6-methylation of Active Genes in Fungi.</title>
        <authorList>
            <consortium name="DOE Joint Genome Institute"/>
            <person name="Mondo S.J."/>
            <person name="Dannebaum R.O."/>
            <person name="Kuo R.C."/>
            <person name="Louie K.B."/>
            <person name="Bewick A.J."/>
            <person name="Labutti K."/>
            <person name="Haridas S."/>
            <person name="Kuo A."/>
            <person name="Salamov A."/>
            <person name="Ahrendt S.R."/>
            <person name="Lau R."/>
            <person name="Bowen B.P."/>
            <person name="Lipzen A."/>
            <person name="Sullivan W."/>
            <person name="Andreopoulos W.B."/>
            <person name="Clum A."/>
            <person name="Lindquist E."/>
            <person name="Daum C."/>
            <person name="Northen T.R."/>
            <person name="Ramamoorthy G."/>
            <person name="Schmitz R.J."/>
            <person name="Gryganskyi A."/>
            <person name="Culley D."/>
            <person name="Magnuson J."/>
            <person name="James T.Y."/>
            <person name="O'Malley M.A."/>
            <person name="Stajich J.E."/>
            <person name="Spatafora J.W."/>
            <person name="Visel A."/>
            <person name="Grigoriev I.V."/>
        </authorList>
    </citation>
    <scope>NUCLEOTIDE SEQUENCE [LARGE SCALE GENOMIC DNA]</scope>
    <source>
        <strain evidence="4 5">NRRL Y-17943</strain>
    </source>
</reference>
<keyword evidence="1" id="KW-0479">Metal-binding</keyword>
<dbReference type="InParanoid" id="A0A1Y1UDE0"/>
<proteinExistence type="predicted"/>
<protein>
    <recommendedName>
        <fullName evidence="3">DPH-type MB domain-containing protein</fullName>
    </recommendedName>
</protein>
<dbReference type="GeneID" id="33558481"/>
<evidence type="ECO:0000256" key="2">
    <source>
        <dbReference type="ARBA" id="ARBA00023004"/>
    </source>
</evidence>
<dbReference type="Pfam" id="PF05207">
    <property type="entry name" value="Zn_ribbon_CSL"/>
    <property type="match status" value="1"/>
</dbReference>
<dbReference type="AlphaFoldDB" id="A0A1Y1UDE0"/>
<comment type="caution">
    <text evidence="4">The sequence shown here is derived from an EMBL/GenBank/DDBJ whole genome shotgun (WGS) entry which is preliminary data.</text>
</comment>
<feature type="domain" description="DPH-type MB" evidence="3">
    <location>
        <begin position="19"/>
        <end position="92"/>
    </location>
</feature>
<dbReference type="PROSITE" id="PS51074">
    <property type="entry name" value="DPH_MB"/>
    <property type="match status" value="1"/>
</dbReference>
<dbReference type="GO" id="GO:0046872">
    <property type="term" value="F:metal ion binding"/>
    <property type="evidence" value="ECO:0007669"/>
    <property type="project" value="UniProtKB-KW"/>
</dbReference>
<dbReference type="RefSeq" id="XP_021869311.1">
    <property type="nucleotide sequence ID" value="XM_022016672.1"/>
</dbReference>
<sequence>MSRGPGAAGRHALPRQPHVTLEVSLEAFTPHYGPTTGQHERNEEEDIDTAPLYYTFPCRCSSEFVITTKNLEDAVEVVGCTGCGEWVRVLYEVVED</sequence>
<dbReference type="SUPFAM" id="SSF144217">
    <property type="entry name" value="CSL zinc finger"/>
    <property type="match status" value="1"/>
</dbReference>
<dbReference type="InterPro" id="IPR007872">
    <property type="entry name" value="DPH_MB_dom"/>
</dbReference>
<dbReference type="EMBL" id="NBSH01000012">
    <property type="protein sequence ID" value="ORX35095.1"/>
    <property type="molecule type" value="Genomic_DNA"/>
</dbReference>
<dbReference type="Gene3D" id="3.10.660.10">
    <property type="entry name" value="DPH Zinc finger"/>
    <property type="match status" value="1"/>
</dbReference>
<keyword evidence="5" id="KW-1185">Reference proteome</keyword>
<dbReference type="Proteomes" id="UP000193218">
    <property type="component" value="Unassembled WGS sequence"/>
</dbReference>
<accession>A0A1Y1UDE0</accession>
<keyword evidence="2" id="KW-0408">Iron</keyword>
<dbReference type="OrthoDB" id="445556at2759"/>
<gene>
    <name evidence="4" type="ORF">BD324DRAFT_633874</name>
</gene>
<evidence type="ECO:0000259" key="3">
    <source>
        <dbReference type="PROSITE" id="PS51074"/>
    </source>
</evidence>